<dbReference type="OrthoDB" id="5903113at2759"/>
<comment type="caution">
    <text evidence="2">The sequence shown here is derived from an EMBL/GenBank/DDBJ whole genome shotgun (WGS) entry which is preliminary data.</text>
</comment>
<dbReference type="Proteomes" id="UP000580250">
    <property type="component" value="Unassembled WGS sequence"/>
</dbReference>
<protein>
    <submittedName>
        <fullName evidence="2">Uncharacterized protein</fullName>
    </submittedName>
</protein>
<dbReference type="AlphaFoldDB" id="A0A6V7WZP8"/>
<evidence type="ECO:0000256" key="1">
    <source>
        <dbReference type="SAM" id="MobiDB-lite"/>
    </source>
</evidence>
<organism evidence="2 3">
    <name type="scientific">Meloidogyne enterolobii</name>
    <name type="common">Root-knot nematode worm</name>
    <name type="synonym">Meloidogyne mayaguensis</name>
    <dbReference type="NCBI Taxonomy" id="390850"/>
    <lineage>
        <taxon>Eukaryota</taxon>
        <taxon>Metazoa</taxon>
        <taxon>Ecdysozoa</taxon>
        <taxon>Nematoda</taxon>
        <taxon>Chromadorea</taxon>
        <taxon>Rhabditida</taxon>
        <taxon>Tylenchina</taxon>
        <taxon>Tylenchomorpha</taxon>
        <taxon>Tylenchoidea</taxon>
        <taxon>Meloidogynidae</taxon>
        <taxon>Meloidogyninae</taxon>
        <taxon>Meloidogyne</taxon>
    </lineage>
</organism>
<feature type="compositionally biased region" description="Basic and acidic residues" evidence="1">
    <location>
        <begin position="136"/>
        <end position="158"/>
    </location>
</feature>
<feature type="compositionally biased region" description="Basic residues" evidence="1">
    <location>
        <begin position="165"/>
        <end position="174"/>
    </location>
</feature>
<name>A0A6V7WZP8_MELEN</name>
<gene>
    <name evidence="2" type="ORF">MENT_LOCUS45384</name>
</gene>
<accession>A0A6V7WZP8</accession>
<feature type="region of interest" description="Disordered" evidence="1">
    <location>
        <begin position="130"/>
        <end position="181"/>
    </location>
</feature>
<proteinExistence type="predicted"/>
<evidence type="ECO:0000313" key="2">
    <source>
        <dbReference type="EMBL" id="CAD2192494.1"/>
    </source>
</evidence>
<evidence type="ECO:0000313" key="3">
    <source>
        <dbReference type="Proteomes" id="UP000580250"/>
    </source>
</evidence>
<reference evidence="2 3" key="1">
    <citation type="submission" date="2020-08" db="EMBL/GenBank/DDBJ databases">
        <authorList>
            <person name="Koutsovoulos G."/>
            <person name="Danchin GJ E."/>
        </authorList>
    </citation>
    <scope>NUCLEOTIDE SEQUENCE [LARGE SCALE GENOMIC DNA]</scope>
</reference>
<dbReference type="EMBL" id="CAJEWN010000951">
    <property type="protein sequence ID" value="CAD2192494.1"/>
    <property type="molecule type" value="Genomic_DNA"/>
</dbReference>
<sequence>MSIEVHPIMEAFWPIIYTNYKANMNYWTGQECYNLSIQTLDPNTHRPTYPFYLFFHYLDDLSKDMLDHLILNELAGKIILSENKVYLDEDIVELLSVEKPDQIPVQVPPHFHGKLTREVYNRCRTRFEQLQQAHQQGHEQEHGQEHGQEQEQGHDQRGHQQGGRGGRRTGRNRGRNGGGRE</sequence>